<feature type="domain" description="AB hydrolase-1" evidence="2">
    <location>
        <begin position="52"/>
        <end position="289"/>
    </location>
</feature>
<reference evidence="3" key="1">
    <citation type="journal article" date="2014" name="Int. J. Syst. Evol. Microbiol.">
        <title>Complete genome sequence of Corynebacterium casei LMG S-19264T (=DSM 44701T), isolated from a smear-ripened cheese.</title>
        <authorList>
            <consortium name="US DOE Joint Genome Institute (JGI-PGF)"/>
            <person name="Walter F."/>
            <person name="Albersmeier A."/>
            <person name="Kalinowski J."/>
            <person name="Ruckert C."/>
        </authorList>
    </citation>
    <scope>NUCLEOTIDE SEQUENCE</scope>
    <source>
        <strain evidence="3">CGMCC 4.7110</strain>
    </source>
</reference>
<dbReference type="Proteomes" id="UP000653411">
    <property type="component" value="Unassembled WGS sequence"/>
</dbReference>
<dbReference type="PANTHER" id="PTHR47751:SF1">
    <property type="entry name" value="SUPERFAMILY HYDROLASE, PUTATIVE (AFU_ORTHOLOGUE AFUA_2G16580)-RELATED"/>
    <property type="match status" value="1"/>
</dbReference>
<comment type="caution">
    <text evidence="3">The sequence shown here is derived from an EMBL/GenBank/DDBJ whole genome shotgun (WGS) entry which is preliminary data.</text>
</comment>
<name>A0A918CXT5_9ACTN</name>
<dbReference type="RefSeq" id="WP_229713951.1">
    <property type="nucleotide sequence ID" value="NZ_BMML01000051.1"/>
</dbReference>
<dbReference type="Gene3D" id="1.10.10.800">
    <property type="match status" value="1"/>
</dbReference>
<dbReference type="GO" id="GO:0016787">
    <property type="term" value="F:hydrolase activity"/>
    <property type="evidence" value="ECO:0007669"/>
    <property type="project" value="UniProtKB-KW"/>
</dbReference>
<feature type="region of interest" description="Disordered" evidence="1">
    <location>
        <begin position="311"/>
        <end position="342"/>
    </location>
</feature>
<gene>
    <name evidence="3" type="ORF">GCM10011578_098700</name>
</gene>
<evidence type="ECO:0000313" key="3">
    <source>
        <dbReference type="EMBL" id="GGN46109.1"/>
    </source>
</evidence>
<sequence length="342" mass="36489">MIQHLTIPRGPINLAADLHLPDNADSSAPLRAVVLATPGSSVKEQIGANYASRLAARGIAALVLDPAHQGQSEGEPRDLEDPYRRGEDISYAIDALTTTPGIDPQRIGVLGICAGGGYAVHTARTDHRIKAVGTVVPVNIGAAFRSFSPDGPAAALDALADARTEEARSGETTRVNWLPDTLEDAAAAGLTDIDTTQAVTYYRTERGGNEHSTNRRLLRSDSLLLGYDAFHLADQLMTQPLQVILAGRIGNTGSYDMGMQLWKLAPNPVDLMVIDGAGHYEMYDEPAYVDAAVERLISFYANNLGCGHGRRLTGPARDGQVSAGHQLPQERHPGRHPRLGGA</sequence>
<keyword evidence="4" id="KW-1185">Reference proteome</keyword>
<dbReference type="InterPro" id="IPR029058">
    <property type="entry name" value="AB_hydrolase_fold"/>
</dbReference>
<organism evidence="3 4">
    <name type="scientific">Streptomyces fuscichromogenes</name>
    <dbReference type="NCBI Taxonomy" id="1324013"/>
    <lineage>
        <taxon>Bacteria</taxon>
        <taxon>Bacillati</taxon>
        <taxon>Actinomycetota</taxon>
        <taxon>Actinomycetes</taxon>
        <taxon>Kitasatosporales</taxon>
        <taxon>Streptomycetaceae</taxon>
        <taxon>Streptomyces</taxon>
    </lineage>
</organism>
<evidence type="ECO:0000259" key="2">
    <source>
        <dbReference type="Pfam" id="PF12697"/>
    </source>
</evidence>
<feature type="compositionally biased region" description="Basic residues" evidence="1">
    <location>
        <begin position="333"/>
        <end position="342"/>
    </location>
</feature>
<evidence type="ECO:0000256" key="1">
    <source>
        <dbReference type="SAM" id="MobiDB-lite"/>
    </source>
</evidence>
<keyword evidence="3" id="KW-0378">Hydrolase</keyword>
<dbReference type="PANTHER" id="PTHR47751">
    <property type="entry name" value="SUPERFAMILY HYDROLASE, PUTATIVE (AFU_ORTHOLOGUE AFUA_2G16580)-RELATED"/>
    <property type="match status" value="1"/>
</dbReference>
<reference evidence="3" key="2">
    <citation type="submission" date="2020-09" db="EMBL/GenBank/DDBJ databases">
        <authorList>
            <person name="Sun Q."/>
            <person name="Zhou Y."/>
        </authorList>
    </citation>
    <scope>NUCLEOTIDE SEQUENCE</scope>
    <source>
        <strain evidence="3">CGMCC 4.7110</strain>
    </source>
</reference>
<dbReference type="Pfam" id="PF12697">
    <property type="entry name" value="Abhydrolase_6"/>
    <property type="match status" value="1"/>
</dbReference>
<dbReference type="SUPFAM" id="SSF53474">
    <property type="entry name" value="alpha/beta-Hydrolases"/>
    <property type="match status" value="1"/>
</dbReference>
<evidence type="ECO:0000313" key="4">
    <source>
        <dbReference type="Proteomes" id="UP000653411"/>
    </source>
</evidence>
<dbReference type="InterPro" id="IPR051411">
    <property type="entry name" value="Polyketide_trans_af380"/>
</dbReference>
<dbReference type="EMBL" id="BMML01000051">
    <property type="protein sequence ID" value="GGN46109.1"/>
    <property type="molecule type" value="Genomic_DNA"/>
</dbReference>
<dbReference type="AlphaFoldDB" id="A0A918CXT5"/>
<protein>
    <submittedName>
        <fullName evidence="3">Alpha/beta hydrolase</fullName>
    </submittedName>
</protein>
<accession>A0A918CXT5</accession>
<proteinExistence type="predicted"/>
<dbReference type="Gene3D" id="3.40.50.1820">
    <property type="entry name" value="alpha/beta hydrolase"/>
    <property type="match status" value="1"/>
</dbReference>
<dbReference type="InterPro" id="IPR000073">
    <property type="entry name" value="AB_hydrolase_1"/>
</dbReference>